<feature type="transmembrane region" description="Helical" evidence="1">
    <location>
        <begin position="135"/>
        <end position="155"/>
    </location>
</feature>
<dbReference type="InterPro" id="IPR050879">
    <property type="entry name" value="Acyltransferase_3"/>
</dbReference>
<dbReference type="GO" id="GO:0016020">
    <property type="term" value="C:membrane"/>
    <property type="evidence" value="ECO:0007669"/>
    <property type="project" value="TreeGrafter"/>
</dbReference>
<name>A0A8J7QDB7_9BACT</name>
<organism evidence="3 4">
    <name type="scientific">Acanthopleuribacter pedis</name>
    <dbReference type="NCBI Taxonomy" id="442870"/>
    <lineage>
        <taxon>Bacteria</taxon>
        <taxon>Pseudomonadati</taxon>
        <taxon>Acidobacteriota</taxon>
        <taxon>Holophagae</taxon>
        <taxon>Acanthopleuribacterales</taxon>
        <taxon>Acanthopleuribacteraceae</taxon>
        <taxon>Acanthopleuribacter</taxon>
    </lineage>
</organism>
<keyword evidence="3" id="KW-0808">Transferase</keyword>
<feature type="transmembrane region" description="Helical" evidence="1">
    <location>
        <begin position="327"/>
        <end position="348"/>
    </location>
</feature>
<dbReference type="PANTHER" id="PTHR23028">
    <property type="entry name" value="ACETYLTRANSFERASE"/>
    <property type="match status" value="1"/>
</dbReference>
<keyword evidence="1" id="KW-0812">Transmembrane</keyword>
<keyword evidence="1" id="KW-1133">Transmembrane helix</keyword>
<keyword evidence="4" id="KW-1185">Reference proteome</keyword>
<dbReference type="Proteomes" id="UP000664417">
    <property type="component" value="Unassembled WGS sequence"/>
</dbReference>
<feature type="transmembrane region" description="Helical" evidence="1">
    <location>
        <begin position="91"/>
        <end position="111"/>
    </location>
</feature>
<dbReference type="InterPro" id="IPR002656">
    <property type="entry name" value="Acyl_transf_3_dom"/>
</dbReference>
<dbReference type="EMBL" id="JAFREP010000008">
    <property type="protein sequence ID" value="MBO1318971.1"/>
    <property type="molecule type" value="Genomic_DNA"/>
</dbReference>
<dbReference type="GO" id="GO:0000271">
    <property type="term" value="P:polysaccharide biosynthetic process"/>
    <property type="evidence" value="ECO:0007669"/>
    <property type="project" value="TreeGrafter"/>
</dbReference>
<sequence length="371" mass="42090">MTAAAGLFDDFAKKRYFGSLDGFRALSIIAVIWHHTGGDIVDGTIPMLRVGFLGVDMFFVISGFLIVTLLLRERDRTGDISLKGFYIRRTLRIFPIYYAIMAGLAALFLFVRPGSDMANAFWRELPFYLTYTSNWTHVAVFAVAWSLACEEQFYLVYPPIEKFLRKLAIPAIVLFIFVNQLVNFGVFDAFFESLLGTAELEVLQATFTPICFGVLVAHICHYRESFAKLAPMVQHRAMPLVYCGLLLVLLNIPFEDISGFPRLIAQMLMTLLLLSCVIREDHLLDGSMKMFVFKRIGLVSYGMYLYHMFVREAMSRGLPESLFNQSVLRFTMCLVVTWVIAEVSFKFVEAPILAYKDRLKERAEAKAAAGA</sequence>
<protein>
    <submittedName>
        <fullName evidence="3">Acyltransferase</fullName>
    </submittedName>
</protein>
<dbReference type="RefSeq" id="WP_207858792.1">
    <property type="nucleotide sequence ID" value="NZ_JAFREP010000008.1"/>
</dbReference>
<keyword evidence="3" id="KW-0012">Acyltransferase</keyword>
<accession>A0A8J7QDB7</accession>
<feature type="transmembrane region" description="Helical" evidence="1">
    <location>
        <begin position="202"/>
        <end position="221"/>
    </location>
</feature>
<feature type="domain" description="Acyltransferase 3" evidence="2">
    <location>
        <begin position="18"/>
        <end position="340"/>
    </location>
</feature>
<evidence type="ECO:0000313" key="4">
    <source>
        <dbReference type="Proteomes" id="UP000664417"/>
    </source>
</evidence>
<evidence type="ECO:0000259" key="2">
    <source>
        <dbReference type="Pfam" id="PF01757"/>
    </source>
</evidence>
<keyword evidence="1" id="KW-0472">Membrane</keyword>
<dbReference type="Pfam" id="PF01757">
    <property type="entry name" value="Acyl_transf_3"/>
    <property type="match status" value="1"/>
</dbReference>
<evidence type="ECO:0000256" key="1">
    <source>
        <dbReference type="SAM" id="Phobius"/>
    </source>
</evidence>
<feature type="transmembrane region" description="Helical" evidence="1">
    <location>
        <begin position="260"/>
        <end position="278"/>
    </location>
</feature>
<proteinExistence type="predicted"/>
<gene>
    <name evidence="3" type="ORF">J3U88_10930</name>
</gene>
<evidence type="ECO:0000313" key="3">
    <source>
        <dbReference type="EMBL" id="MBO1318971.1"/>
    </source>
</evidence>
<feature type="transmembrane region" description="Helical" evidence="1">
    <location>
        <begin position="290"/>
        <end position="307"/>
    </location>
</feature>
<dbReference type="AlphaFoldDB" id="A0A8J7QDB7"/>
<feature type="transmembrane region" description="Helical" evidence="1">
    <location>
        <begin position="167"/>
        <end position="190"/>
    </location>
</feature>
<feature type="transmembrane region" description="Helical" evidence="1">
    <location>
        <begin position="233"/>
        <end position="254"/>
    </location>
</feature>
<dbReference type="GO" id="GO:0016747">
    <property type="term" value="F:acyltransferase activity, transferring groups other than amino-acyl groups"/>
    <property type="evidence" value="ECO:0007669"/>
    <property type="project" value="InterPro"/>
</dbReference>
<reference evidence="3" key="1">
    <citation type="submission" date="2021-03" db="EMBL/GenBank/DDBJ databases">
        <authorList>
            <person name="Wang G."/>
        </authorList>
    </citation>
    <scope>NUCLEOTIDE SEQUENCE</scope>
    <source>
        <strain evidence="3">KCTC 12899</strain>
    </source>
</reference>
<dbReference type="PANTHER" id="PTHR23028:SF53">
    <property type="entry name" value="ACYL_TRANSF_3 DOMAIN-CONTAINING PROTEIN"/>
    <property type="match status" value="1"/>
</dbReference>
<feature type="transmembrane region" description="Helical" evidence="1">
    <location>
        <begin position="50"/>
        <end position="71"/>
    </location>
</feature>
<comment type="caution">
    <text evidence="3">The sequence shown here is derived from an EMBL/GenBank/DDBJ whole genome shotgun (WGS) entry which is preliminary data.</text>
</comment>